<evidence type="ECO:0000259" key="4">
    <source>
        <dbReference type="PROSITE" id="PS50110"/>
    </source>
</evidence>
<protein>
    <submittedName>
        <fullName evidence="6">Response regulator consisting of a CheY-like receiver domain and a winged-helix DNA-binding domain</fullName>
    </submittedName>
</protein>
<dbReference type="Gene3D" id="1.20.120.160">
    <property type="entry name" value="HPT domain"/>
    <property type="match status" value="1"/>
</dbReference>
<feature type="domain" description="Response regulatory" evidence="4">
    <location>
        <begin position="145"/>
        <end position="263"/>
    </location>
</feature>
<dbReference type="EMBL" id="JXSL01000033">
    <property type="protein sequence ID" value="KIL96967.1"/>
    <property type="molecule type" value="Genomic_DNA"/>
</dbReference>
<feature type="domain" description="HPt" evidence="5">
    <location>
        <begin position="13"/>
        <end position="115"/>
    </location>
</feature>
<accession>A0A0C2U688</accession>
<dbReference type="GO" id="GO:0003677">
    <property type="term" value="F:DNA binding"/>
    <property type="evidence" value="ECO:0007669"/>
    <property type="project" value="UniProtKB-KW"/>
</dbReference>
<comment type="caution">
    <text evidence="6">The sequence shown here is derived from an EMBL/GenBank/DDBJ whole genome shotgun (WGS) entry which is preliminary data.</text>
</comment>
<dbReference type="InterPro" id="IPR036641">
    <property type="entry name" value="HPT_dom_sf"/>
</dbReference>
<dbReference type="Gene3D" id="3.40.50.2300">
    <property type="match status" value="1"/>
</dbReference>
<dbReference type="PROSITE" id="PS50894">
    <property type="entry name" value="HPT"/>
    <property type="match status" value="1"/>
</dbReference>
<name>A0A0C2U688_PARME</name>
<dbReference type="InterPro" id="IPR008207">
    <property type="entry name" value="Sig_transdc_His_kin_Hpt_dom"/>
</dbReference>
<evidence type="ECO:0000259" key="5">
    <source>
        <dbReference type="PROSITE" id="PS50894"/>
    </source>
</evidence>
<dbReference type="STRING" id="272627.CCC_01460"/>
<keyword evidence="6" id="KW-0238">DNA-binding</keyword>
<dbReference type="GO" id="GO:0000160">
    <property type="term" value="P:phosphorelay signal transduction system"/>
    <property type="evidence" value="ECO:0007669"/>
    <property type="project" value="UniProtKB-KW"/>
</dbReference>
<keyword evidence="2" id="KW-0902">Two-component regulatory system</keyword>
<dbReference type="AlphaFoldDB" id="A0A0C2U688"/>
<organism evidence="6 7">
    <name type="scientific">Paramagnetospirillum magnetotacticum MS-1</name>
    <dbReference type="NCBI Taxonomy" id="272627"/>
    <lineage>
        <taxon>Bacteria</taxon>
        <taxon>Pseudomonadati</taxon>
        <taxon>Pseudomonadota</taxon>
        <taxon>Alphaproteobacteria</taxon>
        <taxon>Rhodospirillales</taxon>
        <taxon>Magnetospirillaceae</taxon>
        <taxon>Paramagnetospirillum</taxon>
    </lineage>
</organism>
<evidence type="ECO:0000313" key="6">
    <source>
        <dbReference type="EMBL" id="KIL96967.1"/>
    </source>
</evidence>
<dbReference type="PANTHER" id="PTHR44591">
    <property type="entry name" value="STRESS RESPONSE REGULATOR PROTEIN 1"/>
    <property type="match status" value="1"/>
</dbReference>
<sequence>MSDSANGHHGRNAQEVVEQLRLEFVDELTESLQNLDVEMDAVRNGRGDFRKMVTDCRRAAVQFRGQAANYAMHRLATVAHRLEEYLANTPEVAPPRIWDDLAGYFDLMTRMAQGKAADADPAALVRSLPAKLGFDLGDIEIRNVEVLLVMPHGAQTRFVERELQQCGYRVSLMADSLRAFAMVVETKPDLVIISAMMPDLEGIDLAMALSAMPSTRNIPLAVITSLDKDDDILKLLPKRIPVLFKGASFADDLFKALDNLFLI</sequence>
<dbReference type="SUPFAM" id="SSF47226">
    <property type="entry name" value="Histidine-containing phosphotransfer domain, HPT domain"/>
    <property type="match status" value="1"/>
</dbReference>
<dbReference type="Pfam" id="PF01627">
    <property type="entry name" value="Hpt"/>
    <property type="match status" value="1"/>
</dbReference>
<dbReference type="Proteomes" id="UP000031971">
    <property type="component" value="Unassembled WGS sequence"/>
</dbReference>
<evidence type="ECO:0000313" key="7">
    <source>
        <dbReference type="Proteomes" id="UP000031971"/>
    </source>
</evidence>
<dbReference type="PANTHER" id="PTHR44591:SF3">
    <property type="entry name" value="RESPONSE REGULATORY DOMAIN-CONTAINING PROTEIN"/>
    <property type="match status" value="1"/>
</dbReference>
<evidence type="ECO:0000256" key="1">
    <source>
        <dbReference type="ARBA" id="ARBA00022553"/>
    </source>
</evidence>
<dbReference type="Pfam" id="PF00072">
    <property type="entry name" value="Response_reg"/>
    <property type="match status" value="1"/>
</dbReference>
<dbReference type="PROSITE" id="PS50110">
    <property type="entry name" value="RESPONSE_REGULATORY"/>
    <property type="match status" value="1"/>
</dbReference>
<gene>
    <name evidence="6" type="ORF">CCC_01460</name>
</gene>
<keyword evidence="7" id="KW-1185">Reference proteome</keyword>
<dbReference type="OrthoDB" id="8439620at2"/>
<dbReference type="InterPro" id="IPR001789">
    <property type="entry name" value="Sig_transdc_resp-reg_receiver"/>
</dbReference>
<dbReference type="SUPFAM" id="SSF52172">
    <property type="entry name" value="CheY-like"/>
    <property type="match status" value="1"/>
</dbReference>
<evidence type="ECO:0000256" key="3">
    <source>
        <dbReference type="PROSITE-ProRule" id="PRU00169"/>
    </source>
</evidence>
<proteinExistence type="predicted"/>
<dbReference type="GO" id="GO:0004672">
    <property type="term" value="F:protein kinase activity"/>
    <property type="evidence" value="ECO:0007669"/>
    <property type="project" value="UniProtKB-ARBA"/>
</dbReference>
<keyword evidence="1" id="KW-0597">Phosphoprotein</keyword>
<dbReference type="RefSeq" id="WP_041042783.1">
    <property type="nucleotide sequence ID" value="NZ_JXSL01000033.1"/>
</dbReference>
<dbReference type="InterPro" id="IPR011006">
    <property type="entry name" value="CheY-like_superfamily"/>
</dbReference>
<reference evidence="6 7" key="1">
    <citation type="submission" date="2015-01" db="EMBL/GenBank/DDBJ databases">
        <title>Genome Sequence of Magnetospirillum magnetotacticum Strain MS-1.</title>
        <authorList>
            <person name="Marinov G.K."/>
            <person name="Smalley M.D."/>
            <person name="DeSalvo G."/>
        </authorList>
    </citation>
    <scope>NUCLEOTIDE SEQUENCE [LARGE SCALE GENOMIC DNA]</scope>
    <source>
        <strain evidence="6 7">MS-1</strain>
    </source>
</reference>
<evidence type="ECO:0000256" key="2">
    <source>
        <dbReference type="ARBA" id="ARBA00023012"/>
    </source>
</evidence>
<dbReference type="InterPro" id="IPR050595">
    <property type="entry name" value="Bact_response_regulator"/>
</dbReference>
<comment type="caution">
    <text evidence="3">Lacks conserved residue(s) required for the propagation of feature annotation.</text>
</comment>